<proteinExistence type="predicted"/>
<keyword evidence="4" id="KW-1185">Reference proteome</keyword>
<evidence type="ECO:0000313" key="4">
    <source>
        <dbReference type="Proteomes" id="UP001431429"/>
    </source>
</evidence>
<evidence type="ECO:0000256" key="1">
    <source>
        <dbReference type="SAM" id="Phobius"/>
    </source>
</evidence>
<dbReference type="RefSeq" id="WP_250917265.1">
    <property type="nucleotide sequence ID" value="NZ_JAMQAW010000001.1"/>
</dbReference>
<keyword evidence="1" id="KW-1133">Transmembrane helix</keyword>
<feature type="transmembrane region" description="Helical" evidence="1">
    <location>
        <begin position="32"/>
        <end position="58"/>
    </location>
</feature>
<dbReference type="EMBL" id="JAMQAW010000001">
    <property type="protein sequence ID" value="MCM2386909.1"/>
    <property type="molecule type" value="Genomic_DNA"/>
</dbReference>
<organism evidence="3 4">
    <name type="scientific">Streptomyces albipurpureus</name>
    <dbReference type="NCBI Taxonomy" id="2897419"/>
    <lineage>
        <taxon>Bacteria</taxon>
        <taxon>Bacillati</taxon>
        <taxon>Actinomycetota</taxon>
        <taxon>Actinomycetes</taxon>
        <taxon>Kitasatosporales</taxon>
        <taxon>Streptomycetaceae</taxon>
        <taxon>Streptomyces</taxon>
    </lineage>
</organism>
<dbReference type="NCBIfam" id="NF042915">
    <property type="entry name" value="MAB_1171c_fam"/>
    <property type="match status" value="1"/>
</dbReference>
<evidence type="ECO:0000313" key="3">
    <source>
        <dbReference type="EMBL" id="MCM2386909.1"/>
    </source>
</evidence>
<evidence type="ECO:0000259" key="2">
    <source>
        <dbReference type="Pfam" id="PF20182"/>
    </source>
</evidence>
<gene>
    <name evidence="3" type="ORF">NBG84_01035</name>
</gene>
<comment type="caution">
    <text evidence="3">The sequence shown here is derived from an EMBL/GenBank/DDBJ whole genome shotgun (WGS) entry which is preliminary data.</text>
</comment>
<feature type="transmembrane region" description="Helical" evidence="1">
    <location>
        <begin position="142"/>
        <end position="166"/>
    </location>
</feature>
<feature type="domain" description="DUF6545" evidence="2">
    <location>
        <begin position="246"/>
        <end position="374"/>
    </location>
</feature>
<protein>
    <recommendedName>
        <fullName evidence="2">DUF6545 domain-containing protein</fullName>
    </recommendedName>
</protein>
<feature type="transmembrane region" description="Helical" evidence="1">
    <location>
        <begin position="178"/>
        <end position="200"/>
    </location>
</feature>
<accession>A0ABT0UEZ2</accession>
<feature type="transmembrane region" description="Helical" evidence="1">
    <location>
        <begin position="101"/>
        <end position="122"/>
    </location>
</feature>
<name>A0ABT0UEZ2_9ACTN</name>
<dbReference type="Pfam" id="PF20182">
    <property type="entry name" value="DUF6545"/>
    <property type="match status" value="1"/>
</dbReference>
<dbReference type="InterPro" id="IPR050039">
    <property type="entry name" value="MAB_1171c-like"/>
</dbReference>
<reference evidence="3" key="1">
    <citation type="submission" date="2022-06" db="EMBL/GenBank/DDBJ databases">
        <title>Genome public.</title>
        <authorList>
            <person name="Sun Q."/>
        </authorList>
    </citation>
    <scope>NUCLEOTIDE SEQUENCE</scope>
    <source>
        <strain evidence="3">CWNU-1</strain>
    </source>
</reference>
<dbReference type="Proteomes" id="UP001431429">
    <property type="component" value="Unassembled WGS sequence"/>
</dbReference>
<keyword evidence="1" id="KW-0812">Transmembrane</keyword>
<feature type="transmembrane region" description="Helical" evidence="1">
    <location>
        <begin position="220"/>
        <end position="238"/>
    </location>
</feature>
<dbReference type="InterPro" id="IPR046675">
    <property type="entry name" value="DUF6545"/>
</dbReference>
<feature type="transmembrane region" description="Helical" evidence="1">
    <location>
        <begin position="6"/>
        <end position="25"/>
    </location>
</feature>
<feature type="transmembrane region" description="Helical" evidence="1">
    <location>
        <begin position="70"/>
        <end position="89"/>
    </location>
</feature>
<keyword evidence="1" id="KW-0472">Membrane</keyword>
<sequence>MDDLSMTAPAALLFGAFLLKLPALVRNRQDILLRAVCGLLLVASLVFLLAAVPTVAAINRISGVPNLAAPLVYSVLTAFSGACVVLIIIWRGGTTDQTRRASTLCVIAYGLVIVALNLLFLLGDAPVERREDLDTYYANTPFIREMIVLYLLAHSVAAVVMTVLCWRWSLQVKGVLRVGLLLIFGGYILNLGFDVAKLLAVGARWTGHDWDTLSTDVARPLASVAAPLVGGGFVLPLVTQRVGIGWRTAVRYRRLATLQRQLTADAGRSGPGVAIGPWAPLELRLTQREAAIHDGIIGLRPYFDRLVHSDVHGRALAQGHPPAQARILADAAMIAAASRVQSAHPGRTTLAEGKESVQPSTQADDLVRMSLALRHSPLVHEASRRAATSESSNS</sequence>